<keyword evidence="2" id="KW-1185">Reference proteome</keyword>
<protein>
    <submittedName>
        <fullName evidence="1">Uncharacterized protein</fullName>
    </submittedName>
</protein>
<name>A0AAV4XAV4_9ARAC</name>
<evidence type="ECO:0000313" key="2">
    <source>
        <dbReference type="Proteomes" id="UP001054837"/>
    </source>
</evidence>
<organism evidence="1 2">
    <name type="scientific">Caerostris darwini</name>
    <dbReference type="NCBI Taxonomy" id="1538125"/>
    <lineage>
        <taxon>Eukaryota</taxon>
        <taxon>Metazoa</taxon>
        <taxon>Ecdysozoa</taxon>
        <taxon>Arthropoda</taxon>
        <taxon>Chelicerata</taxon>
        <taxon>Arachnida</taxon>
        <taxon>Araneae</taxon>
        <taxon>Araneomorphae</taxon>
        <taxon>Entelegynae</taxon>
        <taxon>Araneoidea</taxon>
        <taxon>Araneidae</taxon>
        <taxon>Caerostris</taxon>
    </lineage>
</organism>
<gene>
    <name evidence="1" type="ORF">CDAR_491561</name>
</gene>
<proteinExistence type="predicted"/>
<comment type="caution">
    <text evidence="1">The sequence shown here is derived from an EMBL/GenBank/DDBJ whole genome shotgun (WGS) entry which is preliminary data.</text>
</comment>
<dbReference type="Proteomes" id="UP001054837">
    <property type="component" value="Unassembled WGS sequence"/>
</dbReference>
<evidence type="ECO:0000313" key="1">
    <source>
        <dbReference type="EMBL" id="GIY90963.1"/>
    </source>
</evidence>
<dbReference type="EMBL" id="BPLQ01015723">
    <property type="protein sequence ID" value="GIY90963.1"/>
    <property type="molecule type" value="Genomic_DNA"/>
</dbReference>
<sequence length="160" mass="17794">MIGALEIPNCEDLHLVSYIAYPVRSFSIFIQPDVRGSRARFIALGRGEVEGGRTYSCLPFGSSDHSTLTCQTYEEIGRDSLHWGGVGRGEVEGGRSYSCLPFGSSDHSTLARSVLFAMISRQIDTFRNDSHLVYGTARISRENWMRSVILNSRSHRTSDA</sequence>
<dbReference type="AlphaFoldDB" id="A0AAV4XAV4"/>
<accession>A0AAV4XAV4</accession>
<reference evidence="1 2" key="1">
    <citation type="submission" date="2021-06" db="EMBL/GenBank/DDBJ databases">
        <title>Caerostris darwini draft genome.</title>
        <authorList>
            <person name="Kono N."/>
            <person name="Arakawa K."/>
        </authorList>
    </citation>
    <scope>NUCLEOTIDE SEQUENCE [LARGE SCALE GENOMIC DNA]</scope>
</reference>